<dbReference type="Proteomes" id="UP000002384">
    <property type="component" value="Chromosome"/>
</dbReference>
<dbReference type="InterPro" id="IPR011749">
    <property type="entry name" value="CHP02243"/>
</dbReference>
<name>B7KB50_GLOC7</name>
<keyword evidence="2" id="KW-1185">Reference proteome</keyword>
<protein>
    <submittedName>
        <fullName evidence="1">Uncharacterized protein</fullName>
    </submittedName>
</protein>
<organism evidence="1 2">
    <name type="scientific">Gloeothece citriformis (strain PCC 7424)</name>
    <name type="common">Cyanothece sp. (strain PCC 7424)</name>
    <dbReference type="NCBI Taxonomy" id="65393"/>
    <lineage>
        <taxon>Bacteria</taxon>
        <taxon>Bacillati</taxon>
        <taxon>Cyanobacteriota</taxon>
        <taxon>Cyanophyceae</taxon>
        <taxon>Oscillatoriophycideae</taxon>
        <taxon>Chroococcales</taxon>
        <taxon>Aphanothecaceae</taxon>
        <taxon>Gloeothece</taxon>
        <taxon>Gloeothece citriformis</taxon>
    </lineage>
</organism>
<sequence>MEFDFLPKLPKSNLDDRLYQDLVEECLLRIPRYCPEWTNYNPSDPGVTLIELFAWLTDQMLLRFNQVPLRHYIAFLELLGIRLQPPTPASGEVTFYLTTSFTSPYTIPAYTEVATPRTETEEAVVFSTIKPLIIGNPQIRHFLTAITPEIGVQSLNDRLSQYWNRQVTGEWNGPQLLVFEDPPQPGNCYYIVLEPNPSLDGNVIALTFKGEAATATGINPNHPPRRWEAWNGNDWQEVLLSEADDRTDGLSFSHFTQQGGDPFFGADLILHLPLNFPSVQFGNYQGHWLRCCYTPPNDEQTGYLRSPRLMGMNVRSIGGTVPISQEIIIKEENLGTSDAIPGQKFQLLVTPILPRHEGEYLLVTPPEGLPQRWQEVNDFADSGPDDRHYTLDSLTGEIQLGPLIREPSQLKKQTQLRSHHQRGTPLSNTINPLEEQPLERQYGAVPPKGSMISFVSYRTGGGQGGNVQKSTITIVKSAVPYISHLINHQPTYNGADAESLEDVVIRVPRMLRTRDRAVTPEDFEHLAFEAGRGAITRVRCLFPTNKESTYDNDTLSLVGSQALVREIERYQALSPQDEAVKLPITLLHQIKSHLLQQSRNSLKSGQVRLLLVSNADTTAIERREGIHPDRLSLSPSLLEQVKDYLERRRLLGVEILYDQPEYVGVAVQTEVTLEPEYNTPIAAPTILANIEIALYRFLNPITGGIEGTGWPFGRPVYHSDIVKLLQTIPGVRYIGTVQLYKIRRTANGWERNLPVEPLIDPGEFGLICSWHDDFLRSSHVVNWNE</sequence>
<dbReference type="AlphaFoldDB" id="B7KB50"/>
<accession>B7KB50</accession>
<evidence type="ECO:0000313" key="2">
    <source>
        <dbReference type="Proteomes" id="UP000002384"/>
    </source>
</evidence>
<dbReference type="OrthoDB" id="9027184at2"/>
<dbReference type="eggNOG" id="COG3299">
    <property type="taxonomic scope" value="Bacteria"/>
</dbReference>
<dbReference type="KEGG" id="cyc:PCC7424_1725"/>
<dbReference type="STRING" id="65393.PCC7424_1725"/>
<gene>
    <name evidence="1" type="ordered locus">PCC7424_1725</name>
</gene>
<reference evidence="2" key="1">
    <citation type="journal article" date="2011" name="MBio">
        <title>Novel metabolic attributes of the genus Cyanothece, comprising a group of unicellular nitrogen-fixing Cyanobacteria.</title>
        <authorList>
            <person name="Bandyopadhyay A."/>
            <person name="Elvitigala T."/>
            <person name="Welsh E."/>
            <person name="Stockel J."/>
            <person name="Liberton M."/>
            <person name="Min H."/>
            <person name="Sherman L.A."/>
            <person name="Pakrasi H.B."/>
        </authorList>
    </citation>
    <scope>NUCLEOTIDE SEQUENCE [LARGE SCALE GENOMIC DNA]</scope>
    <source>
        <strain evidence="2">PCC 7424</strain>
    </source>
</reference>
<proteinExistence type="predicted"/>
<evidence type="ECO:0000313" key="1">
    <source>
        <dbReference type="EMBL" id="ACK70160.1"/>
    </source>
</evidence>
<dbReference type="EMBL" id="CP001291">
    <property type="protein sequence ID" value="ACK70160.1"/>
    <property type="molecule type" value="Genomic_DNA"/>
</dbReference>
<dbReference type="HOGENOM" id="CLU_024495_0_0_3"/>
<dbReference type="RefSeq" id="WP_012599103.1">
    <property type="nucleotide sequence ID" value="NC_011729.1"/>
</dbReference>
<dbReference type="NCBIfam" id="TIGR02243">
    <property type="entry name" value="putative baseplate assembly protein"/>
    <property type="match status" value="1"/>
</dbReference>